<dbReference type="Gene3D" id="3.40.30.10">
    <property type="entry name" value="Glutaredoxin"/>
    <property type="match status" value="1"/>
</dbReference>
<evidence type="ECO:0000256" key="1">
    <source>
        <dbReference type="SAM" id="SignalP"/>
    </source>
</evidence>
<reference evidence="3 4" key="1">
    <citation type="submission" date="2024-10" db="EMBL/GenBank/DDBJ databases">
        <title>Updated reference genomes for cyclostephanoid diatoms.</title>
        <authorList>
            <person name="Roberts W.R."/>
            <person name="Alverson A.J."/>
        </authorList>
    </citation>
    <scope>NUCLEOTIDE SEQUENCE [LARGE SCALE GENOMIC DNA]</scope>
    <source>
        <strain evidence="3 4">AJA276-08</strain>
    </source>
</reference>
<feature type="chain" id="PRO_5044831677" description="Glutaredoxin domain-containing protein" evidence="1">
    <location>
        <begin position="17"/>
        <end position="150"/>
    </location>
</feature>
<evidence type="ECO:0000313" key="4">
    <source>
        <dbReference type="Proteomes" id="UP001530315"/>
    </source>
</evidence>
<feature type="domain" description="Glutaredoxin" evidence="2">
    <location>
        <begin position="68"/>
        <end position="118"/>
    </location>
</feature>
<dbReference type="PANTHER" id="PTHR45694">
    <property type="entry name" value="GLUTAREDOXIN 2"/>
    <property type="match status" value="1"/>
</dbReference>
<keyword evidence="4" id="KW-1185">Reference proteome</keyword>
<organism evidence="3 4">
    <name type="scientific">Stephanodiscus triporus</name>
    <dbReference type="NCBI Taxonomy" id="2934178"/>
    <lineage>
        <taxon>Eukaryota</taxon>
        <taxon>Sar</taxon>
        <taxon>Stramenopiles</taxon>
        <taxon>Ochrophyta</taxon>
        <taxon>Bacillariophyta</taxon>
        <taxon>Coscinodiscophyceae</taxon>
        <taxon>Thalassiosirophycidae</taxon>
        <taxon>Stephanodiscales</taxon>
        <taxon>Stephanodiscaceae</taxon>
        <taxon>Stephanodiscus</taxon>
    </lineage>
</organism>
<gene>
    <name evidence="3" type="ORF">ACHAW5_010269</name>
</gene>
<protein>
    <recommendedName>
        <fullName evidence="2">Glutaredoxin domain-containing protein</fullName>
    </recommendedName>
</protein>
<dbReference type="PROSITE" id="PS51354">
    <property type="entry name" value="GLUTAREDOXIN_2"/>
    <property type="match status" value="1"/>
</dbReference>
<sequence>MRVLVALCIASFAVLARPFAPARRLAVPRRTSSLGAEGSPLDGLFSFVKDGKAKFVKSIAGEYDAVAVRAKAILDEKGARYTVVELDKESDGKAVRAEMGQMLGRTSVPAIWINREFIGGCNDGPPKYGGINNLNSQNKLEGMLKSAGAI</sequence>
<dbReference type="PANTHER" id="PTHR45694:SF18">
    <property type="entry name" value="GLUTAREDOXIN-1-RELATED"/>
    <property type="match status" value="1"/>
</dbReference>
<feature type="signal peptide" evidence="1">
    <location>
        <begin position="1"/>
        <end position="16"/>
    </location>
</feature>
<evidence type="ECO:0000313" key="3">
    <source>
        <dbReference type="EMBL" id="KAL3783277.1"/>
    </source>
</evidence>
<dbReference type="Pfam" id="PF00462">
    <property type="entry name" value="Glutaredoxin"/>
    <property type="match status" value="1"/>
</dbReference>
<dbReference type="SUPFAM" id="SSF52833">
    <property type="entry name" value="Thioredoxin-like"/>
    <property type="match status" value="1"/>
</dbReference>
<comment type="caution">
    <text evidence="3">The sequence shown here is derived from an EMBL/GenBank/DDBJ whole genome shotgun (WGS) entry which is preliminary data.</text>
</comment>
<dbReference type="AlphaFoldDB" id="A0ABD3P6A2"/>
<dbReference type="InterPro" id="IPR002109">
    <property type="entry name" value="Glutaredoxin"/>
</dbReference>
<keyword evidence="1" id="KW-0732">Signal</keyword>
<dbReference type="Proteomes" id="UP001530315">
    <property type="component" value="Unassembled WGS sequence"/>
</dbReference>
<evidence type="ECO:0000259" key="2">
    <source>
        <dbReference type="Pfam" id="PF00462"/>
    </source>
</evidence>
<dbReference type="InterPro" id="IPR036249">
    <property type="entry name" value="Thioredoxin-like_sf"/>
</dbReference>
<accession>A0ABD3P6A2</accession>
<proteinExistence type="predicted"/>
<dbReference type="EMBL" id="JALLAZ020000980">
    <property type="protein sequence ID" value="KAL3783277.1"/>
    <property type="molecule type" value="Genomic_DNA"/>
</dbReference>
<name>A0ABD3P6A2_9STRA</name>